<dbReference type="EMBL" id="JYDQ01000379">
    <property type="protein sequence ID" value="KRY07986.1"/>
    <property type="molecule type" value="Genomic_DNA"/>
</dbReference>
<comment type="caution">
    <text evidence="1">The sequence shown here is derived from an EMBL/GenBank/DDBJ whole genome shotgun (WGS) entry which is preliminary data.</text>
</comment>
<evidence type="ECO:0000313" key="1">
    <source>
        <dbReference type="EMBL" id="KRY07986.1"/>
    </source>
</evidence>
<organism evidence="1 2">
    <name type="scientific">Trichinella patagoniensis</name>
    <dbReference type="NCBI Taxonomy" id="990121"/>
    <lineage>
        <taxon>Eukaryota</taxon>
        <taxon>Metazoa</taxon>
        <taxon>Ecdysozoa</taxon>
        <taxon>Nematoda</taxon>
        <taxon>Enoplea</taxon>
        <taxon>Dorylaimia</taxon>
        <taxon>Trichinellida</taxon>
        <taxon>Trichinellidae</taxon>
        <taxon>Trichinella</taxon>
    </lineage>
</organism>
<accession>A0A0V0Z611</accession>
<keyword evidence="2" id="KW-1185">Reference proteome</keyword>
<evidence type="ECO:0000313" key="2">
    <source>
        <dbReference type="Proteomes" id="UP000054783"/>
    </source>
</evidence>
<reference evidence="1 2" key="1">
    <citation type="submission" date="2015-01" db="EMBL/GenBank/DDBJ databases">
        <title>Evolution of Trichinella species and genotypes.</title>
        <authorList>
            <person name="Korhonen P.K."/>
            <person name="Edoardo P."/>
            <person name="Giuseppe L.R."/>
            <person name="Gasser R.B."/>
        </authorList>
    </citation>
    <scope>NUCLEOTIDE SEQUENCE [LARGE SCALE GENOMIC DNA]</scope>
    <source>
        <strain evidence="1">ISS2496</strain>
    </source>
</reference>
<dbReference type="STRING" id="990121.A0A0V0Z611"/>
<dbReference type="AlphaFoldDB" id="A0A0V0Z611"/>
<protein>
    <submittedName>
        <fullName evidence="1">Uncharacterized protein</fullName>
    </submittedName>
</protein>
<gene>
    <name evidence="1" type="ORF">T12_4423</name>
</gene>
<proteinExistence type="predicted"/>
<sequence length="185" mass="21206">MLVAPVTLAVMEFNQSSVVLWNVPISTIWLEAASGTELVVTSACVMKIELDLTFTCVHGFRGLPKRHTRGCLSSLDLFCHICGSFVVKSKRHKIADFVKKAYFEYFGIKLGDQDKSWAPHINCHTFCVNRIAEHVMNTGERKTGHYEQPYTRVKRIFHKSLIDPEKVLLPLLHMNFMKQFVKHLD</sequence>
<name>A0A0V0Z611_9BILA</name>
<dbReference type="Proteomes" id="UP000054783">
    <property type="component" value="Unassembled WGS sequence"/>
</dbReference>